<dbReference type="AlphaFoldDB" id="A0A5N6ZIF5"/>
<reference evidence="2 3" key="1">
    <citation type="submission" date="2019-04" db="EMBL/GenBank/DDBJ databases">
        <title>Friends and foes A comparative genomics studyof 23 Aspergillus species from section Flavi.</title>
        <authorList>
            <consortium name="DOE Joint Genome Institute"/>
            <person name="Kjaerbolling I."/>
            <person name="Vesth T."/>
            <person name="Frisvad J.C."/>
            <person name="Nybo J.L."/>
            <person name="Theobald S."/>
            <person name="Kildgaard S."/>
            <person name="Isbrandt T."/>
            <person name="Kuo A."/>
            <person name="Sato A."/>
            <person name="Lyhne E.K."/>
            <person name="Kogle M.E."/>
            <person name="Wiebenga A."/>
            <person name="Kun R.S."/>
            <person name="Lubbers R.J."/>
            <person name="Makela M.R."/>
            <person name="Barry K."/>
            <person name="Chovatia M."/>
            <person name="Clum A."/>
            <person name="Daum C."/>
            <person name="Haridas S."/>
            <person name="He G."/>
            <person name="LaButti K."/>
            <person name="Lipzen A."/>
            <person name="Mondo S."/>
            <person name="Riley R."/>
            <person name="Salamov A."/>
            <person name="Simmons B.A."/>
            <person name="Magnuson J.K."/>
            <person name="Henrissat B."/>
            <person name="Mortensen U.H."/>
            <person name="Larsen T.O."/>
            <person name="Devries R.P."/>
            <person name="Grigoriev I.V."/>
            <person name="Machida M."/>
            <person name="Baker S.E."/>
            <person name="Andersen M.R."/>
        </authorList>
    </citation>
    <scope>NUCLEOTIDE SEQUENCE [LARGE SCALE GENOMIC DNA]</scope>
    <source>
        <strain evidence="2 3">CBS 763.97</strain>
    </source>
</reference>
<dbReference type="GeneID" id="43662472"/>
<organism evidence="2 3">
    <name type="scientific">Aspergillus caelatus</name>
    <dbReference type="NCBI Taxonomy" id="61420"/>
    <lineage>
        <taxon>Eukaryota</taxon>
        <taxon>Fungi</taxon>
        <taxon>Dikarya</taxon>
        <taxon>Ascomycota</taxon>
        <taxon>Pezizomycotina</taxon>
        <taxon>Eurotiomycetes</taxon>
        <taxon>Eurotiomycetidae</taxon>
        <taxon>Eurotiales</taxon>
        <taxon>Aspergillaceae</taxon>
        <taxon>Aspergillus</taxon>
        <taxon>Aspergillus subgen. Circumdati</taxon>
    </lineage>
</organism>
<name>A0A5N6ZIF5_9EURO</name>
<keyword evidence="1" id="KW-1133">Transmembrane helix</keyword>
<protein>
    <submittedName>
        <fullName evidence="2">Uncharacterized protein</fullName>
    </submittedName>
</protein>
<dbReference type="EMBL" id="ML738112">
    <property type="protein sequence ID" value="KAE8357168.1"/>
    <property type="molecule type" value="Genomic_DNA"/>
</dbReference>
<accession>A0A5N6ZIF5</accession>
<dbReference type="Proteomes" id="UP000326268">
    <property type="component" value="Unassembled WGS sequence"/>
</dbReference>
<keyword evidence="3" id="KW-1185">Reference proteome</keyword>
<feature type="transmembrane region" description="Helical" evidence="1">
    <location>
        <begin position="12"/>
        <end position="30"/>
    </location>
</feature>
<evidence type="ECO:0000313" key="2">
    <source>
        <dbReference type="EMBL" id="KAE8357168.1"/>
    </source>
</evidence>
<evidence type="ECO:0000313" key="3">
    <source>
        <dbReference type="Proteomes" id="UP000326268"/>
    </source>
</evidence>
<gene>
    <name evidence="2" type="ORF">BDV27DRAFT_95066</name>
</gene>
<dbReference type="RefSeq" id="XP_031920249.1">
    <property type="nucleotide sequence ID" value="XM_032078026.1"/>
</dbReference>
<proteinExistence type="predicted"/>
<keyword evidence="1" id="KW-0812">Transmembrane</keyword>
<evidence type="ECO:0000256" key="1">
    <source>
        <dbReference type="SAM" id="Phobius"/>
    </source>
</evidence>
<keyword evidence="1" id="KW-0472">Membrane</keyword>
<dbReference type="OrthoDB" id="10356053at2759"/>
<sequence length="57" mass="7008">MGFYWVSLRGYLRYILCSVTYAPFIILWHMENAGHRVYLHFEEVRLLHWPRLRVNSP</sequence>